<comment type="caution">
    <text evidence="2">The sequence shown here is derived from an EMBL/GenBank/DDBJ whole genome shotgun (WGS) entry which is preliminary data.</text>
</comment>
<feature type="signal peptide" evidence="1">
    <location>
        <begin position="1"/>
        <end position="23"/>
    </location>
</feature>
<feature type="chain" id="PRO_5046152166" description="Outer membrane protein beta-barrel domain-containing protein" evidence="1">
    <location>
        <begin position="24"/>
        <end position="201"/>
    </location>
</feature>
<dbReference type="EMBL" id="JAKLTR010000032">
    <property type="protein sequence ID" value="MCG2618070.1"/>
    <property type="molecule type" value="Genomic_DNA"/>
</dbReference>
<keyword evidence="3" id="KW-1185">Reference proteome</keyword>
<gene>
    <name evidence="2" type="ORF">LZZ85_27450</name>
</gene>
<sequence>MKKQPTLLILAALLCVSTSSLFAQNGQMRESIFEPGQRKPIYSLGGYFVMSGKENHPIGLNGEFKVMKVTSFLNPEAQQLSNSFITTTIGLYSVPEADSKFGFFDKHKTPTINIAYLMAGYRYYFGSFDYDQSDPWQWFLEGNLGLGMITYKNPAVAFSAGAGFSLSKRLDGHIFYSGFYHNDKPLNNIGSLSFGMAYKFR</sequence>
<name>A0ABS9L0D8_9BACT</name>
<protein>
    <recommendedName>
        <fullName evidence="4">Outer membrane protein beta-barrel domain-containing protein</fullName>
    </recommendedName>
</protein>
<evidence type="ECO:0008006" key="4">
    <source>
        <dbReference type="Google" id="ProtNLM"/>
    </source>
</evidence>
<keyword evidence="1" id="KW-0732">Signal</keyword>
<dbReference type="RefSeq" id="WP_237877180.1">
    <property type="nucleotide sequence ID" value="NZ_JAKLTR010000032.1"/>
</dbReference>
<dbReference type="Proteomes" id="UP001165367">
    <property type="component" value="Unassembled WGS sequence"/>
</dbReference>
<evidence type="ECO:0000313" key="3">
    <source>
        <dbReference type="Proteomes" id="UP001165367"/>
    </source>
</evidence>
<evidence type="ECO:0000256" key="1">
    <source>
        <dbReference type="SAM" id="SignalP"/>
    </source>
</evidence>
<reference evidence="2" key="1">
    <citation type="submission" date="2022-01" db="EMBL/GenBank/DDBJ databases">
        <authorList>
            <person name="Jo J.-H."/>
            <person name="Im W.-T."/>
        </authorList>
    </citation>
    <scope>NUCLEOTIDE SEQUENCE</scope>
    <source>
        <strain evidence="2">NA20</strain>
    </source>
</reference>
<organism evidence="2 3">
    <name type="scientific">Terrimonas ginsenosidimutans</name>
    <dbReference type="NCBI Taxonomy" id="2908004"/>
    <lineage>
        <taxon>Bacteria</taxon>
        <taxon>Pseudomonadati</taxon>
        <taxon>Bacteroidota</taxon>
        <taxon>Chitinophagia</taxon>
        <taxon>Chitinophagales</taxon>
        <taxon>Chitinophagaceae</taxon>
        <taxon>Terrimonas</taxon>
    </lineage>
</organism>
<evidence type="ECO:0000313" key="2">
    <source>
        <dbReference type="EMBL" id="MCG2618070.1"/>
    </source>
</evidence>
<accession>A0ABS9L0D8</accession>
<proteinExistence type="predicted"/>